<dbReference type="InterPro" id="IPR011048">
    <property type="entry name" value="Haem_d1_sf"/>
</dbReference>
<evidence type="ECO:0000313" key="3">
    <source>
        <dbReference type="Proteomes" id="UP001144096"/>
    </source>
</evidence>
<dbReference type="AlphaFoldDB" id="A0A9X2SQK3"/>
<keyword evidence="3" id="KW-1185">Reference proteome</keyword>
<dbReference type="InterPro" id="IPR015943">
    <property type="entry name" value="WD40/YVTN_repeat-like_dom_sf"/>
</dbReference>
<gene>
    <name evidence="2" type="ORF">M8542_44025</name>
</gene>
<comment type="caution">
    <text evidence="2">The sequence shown here is derived from an EMBL/GenBank/DDBJ whole genome shotgun (WGS) entry which is preliminary data.</text>
</comment>
<name>A0A9X2SQK3_9PSEU</name>
<dbReference type="Proteomes" id="UP001144096">
    <property type="component" value="Unassembled WGS sequence"/>
</dbReference>
<protein>
    <recommendedName>
        <fullName evidence="4">Lactonase family protein with 7-bladed beta-propeller</fullName>
    </recommendedName>
</protein>
<dbReference type="SUPFAM" id="SSF51004">
    <property type="entry name" value="C-terminal (heme d1) domain of cytochrome cd1-nitrite reductase"/>
    <property type="match status" value="1"/>
</dbReference>
<accession>A0A9X2SQK3</accession>
<proteinExistence type="predicted"/>
<reference evidence="2" key="1">
    <citation type="submission" date="2022-06" db="EMBL/GenBank/DDBJ databases">
        <title>Amycolatopsis iheyaensis sp. nov., a new species of the genus Amycolatopsis isolated from soil in Iheya island, Japan.</title>
        <authorList>
            <person name="Ngamcharungchit C."/>
            <person name="Kanto H."/>
            <person name="Take A."/>
            <person name="Intra B."/>
            <person name="Matsumoto A."/>
            <person name="Panbangred W."/>
            <person name="Inahashi Y."/>
        </authorList>
    </citation>
    <scope>NUCLEOTIDE SEQUENCE</scope>
    <source>
        <strain evidence="2">OK19-0408</strain>
    </source>
</reference>
<dbReference type="RefSeq" id="WP_257926372.1">
    <property type="nucleotide sequence ID" value="NZ_JAMXQV010000036.1"/>
</dbReference>
<evidence type="ECO:0000313" key="2">
    <source>
        <dbReference type="EMBL" id="MCR6489803.1"/>
    </source>
</evidence>
<evidence type="ECO:0008006" key="4">
    <source>
        <dbReference type="Google" id="ProtNLM"/>
    </source>
</evidence>
<feature type="region of interest" description="Disordered" evidence="1">
    <location>
        <begin position="167"/>
        <end position="195"/>
    </location>
</feature>
<evidence type="ECO:0000256" key="1">
    <source>
        <dbReference type="SAM" id="MobiDB-lite"/>
    </source>
</evidence>
<dbReference type="EMBL" id="JAMXQV010000036">
    <property type="protein sequence ID" value="MCR6489803.1"/>
    <property type="molecule type" value="Genomic_DNA"/>
</dbReference>
<sequence length="218" mass="23696">MTNAGSNTLSVLRVLPDRLQVVDVVPTGDGSYSQRFPNIVTQRGDRVYVLNASGEGTITGFRLGFDGKLTPIPGSTRQLAANQDRFAPDALKDPIQVSFSPDGQHLLVSIKDGPAGPGRVLTSTVDAGGRPGKDFVRTDFANRGPFGFDFDKRGNVEVAEFVGGGRRELPHRRRRAPDADQHGGGGPPDRHLLGGHERRVRLRLQLHLRHGLELESRP</sequence>
<organism evidence="2 3">
    <name type="scientific">Amycolatopsis iheyensis</name>
    <dbReference type="NCBI Taxonomy" id="2945988"/>
    <lineage>
        <taxon>Bacteria</taxon>
        <taxon>Bacillati</taxon>
        <taxon>Actinomycetota</taxon>
        <taxon>Actinomycetes</taxon>
        <taxon>Pseudonocardiales</taxon>
        <taxon>Pseudonocardiaceae</taxon>
        <taxon>Amycolatopsis</taxon>
    </lineage>
</organism>
<dbReference type="Gene3D" id="2.130.10.10">
    <property type="entry name" value="YVTN repeat-like/Quinoprotein amine dehydrogenase"/>
    <property type="match status" value="1"/>
</dbReference>